<name>A0ABN8J7M9_9NEOP</name>
<proteinExistence type="predicted"/>
<sequence>MALIGYQSRPALRVRCGRTVDARTPRGRHIRRRGARDKVNRRNFARIFAVTAHAIQVDFEGIIIECNTE</sequence>
<evidence type="ECO:0000313" key="1">
    <source>
        <dbReference type="EMBL" id="CAH2075435.1"/>
    </source>
</evidence>
<gene>
    <name evidence="1" type="ORF">IPOD504_LOCUS16791</name>
</gene>
<dbReference type="EMBL" id="OW152820">
    <property type="protein sequence ID" value="CAH2075435.1"/>
    <property type="molecule type" value="Genomic_DNA"/>
</dbReference>
<reference evidence="1" key="1">
    <citation type="submission" date="2022-03" db="EMBL/GenBank/DDBJ databases">
        <authorList>
            <person name="Martin H S."/>
        </authorList>
    </citation>
    <scope>NUCLEOTIDE SEQUENCE</scope>
</reference>
<protein>
    <submittedName>
        <fullName evidence="1">Uncharacterized protein</fullName>
    </submittedName>
</protein>
<keyword evidence="2" id="KW-1185">Reference proteome</keyword>
<feature type="non-terminal residue" evidence="1">
    <location>
        <position position="1"/>
    </location>
</feature>
<dbReference type="Proteomes" id="UP000837857">
    <property type="component" value="Chromosome 8"/>
</dbReference>
<organism evidence="1 2">
    <name type="scientific">Iphiclides podalirius</name>
    <name type="common">scarce swallowtail</name>
    <dbReference type="NCBI Taxonomy" id="110791"/>
    <lineage>
        <taxon>Eukaryota</taxon>
        <taxon>Metazoa</taxon>
        <taxon>Ecdysozoa</taxon>
        <taxon>Arthropoda</taxon>
        <taxon>Hexapoda</taxon>
        <taxon>Insecta</taxon>
        <taxon>Pterygota</taxon>
        <taxon>Neoptera</taxon>
        <taxon>Endopterygota</taxon>
        <taxon>Lepidoptera</taxon>
        <taxon>Glossata</taxon>
        <taxon>Ditrysia</taxon>
        <taxon>Papilionoidea</taxon>
        <taxon>Papilionidae</taxon>
        <taxon>Papilioninae</taxon>
        <taxon>Iphiclides</taxon>
    </lineage>
</organism>
<evidence type="ECO:0000313" key="2">
    <source>
        <dbReference type="Proteomes" id="UP000837857"/>
    </source>
</evidence>
<accession>A0ABN8J7M9</accession>